<evidence type="ECO:0000256" key="1">
    <source>
        <dbReference type="SAM" id="Phobius"/>
    </source>
</evidence>
<keyword evidence="2" id="KW-0732">Signal</keyword>
<evidence type="ECO:0000256" key="2">
    <source>
        <dbReference type="SAM" id="SignalP"/>
    </source>
</evidence>
<keyword evidence="1" id="KW-1133">Transmembrane helix</keyword>
<keyword evidence="4" id="KW-1185">Reference proteome</keyword>
<protein>
    <recommendedName>
        <fullName evidence="5">TPM domain-containing protein</fullName>
    </recommendedName>
</protein>
<keyword evidence="1" id="KW-0812">Transmembrane</keyword>
<evidence type="ECO:0008006" key="5">
    <source>
        <dbReference type="Google" id="ProtNLM"/>
    </source>
</evidence>
<gene>
    <name evidence="3" type="ORF">GRQ65_09990</name>
</gene>
<name>A0A6L7F0E1_9ACTN</name>
<proteinExistence type="predicted"/>
<comment type="caution">
    <text evidence="3">The sequence shown here is derived from an EMBL/GenBank/DDBJ whole genome shotgun (WGS) entry which is preliminary data.</text>
</comment>
<evidence type="ECO:0000313" key="4">
    <source>
        <dbReference type="Proteomes" id="UP000473325"/>
    </source>
</evidence>
<dbReference type="AlphaFoldDB" id="A0A6L7F0E1"/>
<feature type="signal peptide" evidence="2">
    <location>
        <begin position="1"/>
        <end position="26"/>
    </location>
</feature>
<accession>A0A6L7F0E1</accession>
<feature type="chain" id="PRO_5026972674" description="TPM domain-containing protein" evidence="2">
    <location>
        <begin position="27"/>
        <end position="368"/>
    </location>
</feature>
<dbReference type="Proteomes" id="UP000473325">
    <property type="component" value="Unassembled WGS sequence"/>
</dbReference>
<sequence>MRRVLALTCLLLLPVMAALAPASARAASTPDPYVAAAVDTWRGGDPVFVSAESGAVSPDDAADLRARIVGWRDDVFVAVLPALALRQSATDDDVDEASALLDQLYAGLGRDDALLVVAFSGAGTYAAGYGDAPGADDLGRIVAEELDAHTLGQVDQVLEGTLDRLGAPAPDDGVSAWWVAAAVLAGAALATAATLGVVRWRRGRPRTRPSGETWAGAAAYRPSFTVYGDQSDTVEHRAALAREDVTRLGEELDAADPPLDDPTVAAHVQAALDAYADASRRVDGLSVGLSTDDELRALGEVTEFARWQLACARAALTGATPPARRVPCFVDAAHGVSVADVSWAPPGGTLRPVPVCRACFDRITGGAA</sequence>
<reference evidence="3 4" key="1">
    <citation type="submission" date="2019-12" db="EMBL/GenBank/DDBJ databases">
        <authorList>
            <person name="Kun Z."/>
        </authorList>
    </citation>
    <scope>NUCLEOTIDE SEQUENCE [LARGE SCALE GENOMIC DNA]</scope>
    <source>
        <strain evidence="3 4">YIM 123512</strain>
    </source>
</reference>
<dbReference type="RefSeq" id="WP_160877749.1">
    <property type="nucleotide sequence ID" value="NZ_WUEK01000005.1"/>
</dbReference>
<dbReference type="EMBL" id="WUEK01000005">
    <property type="protein sequence ID" value="MXG89881.1"/>
    <property type="molecule type" value="Genomic_DNA"/>
</dbReference>
<keyword evidence="1" id="KW-0472">Membrane</keyword>
<organism evidence="3 4">
    <name type="scientific">Nocardioides flavescens</name>
    <dbReference type="NCBI Taxonomy" id="2691959"/>
    <lineage>
        <taxon>Bacteria</taxon>
        <taxon>Bacillati</taxon>
        <taxon>Actinomycetota</taxon>
        <taxon>Actinomycetes</taxon>
        <taxon>Propionibacteriales</taxon>
        <taxon>Nocardioidaceae</taxon>
        <taxon>Nocardioides</taxon>
    </lineage>
</organism>
<evidence type="ECO:0000313" key="3">
    <source>
        <dbReference type="EMBL" id="MXG89881.1"/>
    </source>
</evidence>
<feature type="transmembrane region" description="Helical" evidence="1">
    <location>
        <begin position="176"/>
        <end position="198"/>
    </location>
</feature>